<name>A0A5J4YN70_PORPP</name>
<feature type="domain" description="UVR" evidence="1">
    <location>
        <begin position="177"/>
        <end position="207"/>
    </location>
</feature>
<dbReference type="GO" id="GO:0016567">
    <property type="term" value="P:protein ubiquitination"/>
    <property type="evidence" value="ECO:0007669"/>
    <property type="project" value="UniProtKB-UniPathway"/>
</dbReference>
<dbReference type="Pfam" id="PF12014">
    <property type="entry name" value="Cyclin_D1_bind"/>
    <property type="match status" value="1"/>
</dbReference>
<dbReference type="Pfam" id="PF02151">
    <property type="entry name" value="UVR"/>
    <property type="match status" value="1"/>
</dbReference>
<dbReference type="InterPro" id="IPR044680">
    <property type="entry name" value="EX1/2"/>
</dbReference>
<keyword evidence="3" id="KW-1185">Reference proteome</keyword>
<evidence type="ECO:0000313" key="2">
    <source>
        <dbReference type="EMBL" id="KAA8492432.1"/>
    </source>
</evidence>
<sequence>MGSLAGFVVGGHVGCGGAWRQRCAVSETRRRVPRALVNEYVARRRRSGAAALSMRLNAVNHSFSYDQNHNDAAGGKPDAAEKTAAAAAAAAASADTEQDMAAMTARAVEESAHLSLAERVSAQLTVDTDALRELRVRWRIVRAQLERALDDERYLDAAAARDRLAEIRLKDPLMRYEDLSAQLQAALKVEDYKSASRLRDEIREVQARLPHFRLRGKWGGVYGASGVQTVEIDVQGNELVACKITGDSNVPAGQLTFKVDVSMDGIIELGPGDKPDPIAVALNQFANLKVKQRFRGQGQIANPGFVRPQWVPGELIVFEDDIIAFVWKPLSFMVVFERASSFE</sequence>
<evidence type="ECO:0000259" key="1">
    <source>
        <dbReference type="Pfam" id="PF02151"/>
    </source>
</evidence>
<dbReference type="PANTHER" id="PTHR33917:SF3">
    <property type="entry name" value="PROTEIN EXECUTER 1, CHLOROPLASTIC"/>
    <property type="match status" value="1"/>
</dbReference>
<dbReference type="UniPathway" id="UPA00143"/>
<proteinExistence type="predicted"/>
<dbReference type="OrthoDB" id="722566at2759"/>
<dbReference type="PANTHER" id="PTHR33917">
    <property type="entry name" value="PROTEIN EXECUTER 1, CHLOROPLASTIC"/>
    <property type="match status" value="1"/>
</dbReference>
<dbReference type="GO" id="GO:0042651">
    <property type="term" value="C:thylakoid membrane"/>
    <property type="evidence" value="ECO:0007669"/>
    <property type="project" value="TreeGrafter"/>
</dbReference>
<evidence type="ECO:0000313" key="3">
    <source>
        <dbReference type="Proteomes" id="UP000324585"/>
    </source>
</evidence>
<dbReference type="InterPro" id="IPR001943">
    <property type="entry name" value="UVR_dom"/>
</dbReference>
<comment type="caution">
    <text evidence="2">The sequence shown here is derived from an EMBL/GenBank/DDBJ whole genome shotgun (WGS) entry which is preliminary data.</text>
</comment>
<gene>
    <name evidence="2" type="ORF">FVE85_7939</name>
</gene>
<dbReference type="AlphaFoldDB" id="A0A5J4YN70"/>
<reference evidence="3" key="1">
    <citation type="journal article" date="2019" name="Nat. Commun.">
        <title>Expansion of phycobilisome linker gene families in mesophilic red algae.</title>
        <authorList>
            <person name="Lee J."/>
            <person name="Kim D."/>
            <person name="Bhattacharya D."/>
            <person name="Yoon H.S."/>
        </authorList>
    </citation>
    <scope>NUCLEOTIDE SEQUENCE [LARGE SCALE GENOMIC DNA]</scope>
    <source>
        <strain evidence="3">CCMP 1328</strain>
    </source>
</reference>
<protein>
    <submittedName>
        <fullName evidence="2">Protein EXECUTER 2, chloroplastic</fullName>
    </submittedName>
</protein>
<dbReference type="OMA" id="ETIHIHY"/>
<accession>A0A5J4YN70</accession>
<organism evidence="2 3">
    <name type="scientific">Porphyridium purpureum</name>
    <name type="common">Red alga</name>
    <name type="synonym">Porphyridium cruentum</name>
    <dbReference type="NCBI Taxonomy" id="35688"/>
    <lineage>
        <taxon>Eukaryota</taxon>
        <taxon>Rhodophyta</taxon>
        <taxon>Bangiophyceae</taxon>
        <taxon>Porphyridiales</taxon>
        <taxon>Porphyridiaceae</taxon>
        <taxon>Porphyridium</taxon>
    </lineage>
</organism>
<dbReference type="EMBL" id="VRMN01000009">
    <property type="protein sequence ID" value="KAA8492432.1"/>
    <property type="molecule type" value="Genomic_DNA"/>
</dbReference>
<dbReference type="Proteomes" id="UP000324585">
    <property type="component" value="Unassembled WGS sequence"/>
</dbReference>
<dbReference type="GO" id="GO:0010343">
    <property type="term" value="P:singlet oxygen-mediated programmed cell death"/>
    <property type="evidence" value="ECO:0007669"/>
    <property type="project" value="InterPro"/>
</dbReference>